<dbReference type="PANTHER" id="PTHR43791">
    <property type="entry name" value="PERMEASE-RELATED"/>
    <property type="match status" value="1"/>
</dbReference>
<protein>
    <recommendedName>
        <fullName evidence="7">Major facilitator superfamily (MFS) profile domain-containing protein</fullName>
    </recommendedName>
</protein>
<dbReference type="AlphaFoldDB" id="A0A8H7Q9X7"/>
<evidence type="ECO:0000256" key="6">
    <source>
        <dbReference type="SAM" id="Phobius"/>
    </source>
</evidence>
<feature type="transmembrane region" description="Helical" evidence="6">
    <location>
        <begin position="285"/>
        <end position="304"/>
    </location>
</feature>
<dbReference type="InterPro" id="IPR036259">
    <property type="entry name" value="MFS_trans_sf"/>
</dbReference>
<evidence type="ECO:0000313" key="9">
    <source>
        <dbReference type="Proteomes" id="UP000612746"/>
    </source>
</evidence>
<feature type="transmembrane region" description="Helical" evidence="6">
    <location>
        <begin position="186"/>
        <end position="206"/>
    </location>
</feature>
<evidence type="ECO:0000313" key="8">
    <source>
        <dbReference type="EMBL" id="KAG2188230.1"/>
    </source>
</evidence>
<dbReference type="PANTHER" id="PTHR43791:SF36">
    <property type="entry name" value="TRANSPORTER, PUTATIVE (AFU_ORTHOLOGUE AFUA_6G08340)-RELATED"/>
    <property type="match status" value="1"/>
</dbReference>
<evidence type="ECO:0000259" key="7">
    <source>
        <dbReference type="PROSITE" id="PS50850"/>
    </source>
</evidence>
<dbReference type="PROSITE" id="PS50850">
    <property type="entry name" value="MFS"/>
    <property type="match status" value="1"/>
</dbReference>
<dbReference type="InterPro" id="IPR011701">
    <property type="entry name" value="MFS"/>
</dbReference>
<dbReference type="FunFam" id="1.20.1250.20:FF:000057">
    <property type="entry name" value="MFS general substrate transporter"/>
    <property type="match status" value="1"/>
</dbReference>
<evidence type="ECO:0000256" key="1">
    <source>
        <dbReference type="ARBA" id="ARBA00004141"/>
    </source>
</evidence>
<dbReference type="GO" id="GO:0022857">
    <property type="term" value="F:transmembrane transporter activity"/>
    <property type="evidence" value="ECO:0007669"/>
    <property type="project" value="InterPro"/>
</dbReference>
<evidence type="ECO:0000256" key="4">
    <source>
        <dbReference type="ARBA" id="ARBA00022989"/>
    </source>
</evidence>
<feature type="domain" description="Major facilitator superfamily (MFS) profile" evidence="7">
    <location>
        <begin position="58"/>
        <end position="464"/>
    </location>
</feature>
<feature type="non-terminal residue" evidence="8">
    <location>
        <position position="505"/>
    </location>
</feature>
<keyword evidence="2" id="KW-0813">Transport</keyword>
<gene>
    <name evidence="8" type="ORF">INT44_000982</name>
</gene>
<feature type="transmembrane region" description="Helical" evidence="6">
    <location>
        <begin position="408"/>
        <end position="424"/>
    </location>
</feature>
<evidence type="ECO:0000256" key="5">
    <source>
        <dbReference type="ARBA" id="ARBA00023136"/>
    </source>
</evidence>
<comment type="caution">
    <text evidence="8">The sequence shown here is derived from an EMBL/GenBank/DDBJ whole genome shotgun (WGS) entry which is preliminary data.</text>
</comment>
<proteinExistence type="predicted"/>
<keyword evidence="3 6" id="KW-0812">Transmembrane</keyword>
<sequence>VSSPSDLILWRPPQYGNLTKEFLPDIDITTVENTHVVPNDPELEARERALVRKLDMRIVPTLTFIYICQRLDNSNIGNAKVAGLQTDLGLSNSQYSWCISIYTLGVIAMQIPSNMLLERSRPSRYLPALIALWSIVSAMTCLVKDYKSLLLVRFFLGITEAGFWPGAVFILSTFYKPREIAMRNSIFYCGNWLSGALGGALAGSIITGMEGKGGLPGWRWLFILEGCITFVVAFFAIWLLPDYPGTTTWLTEEERDLAVRRLGQGKPKEKFSFSGLKAAVTDYKIWVFIIIFMAIQTGGQLNYFMPTIIQNIGFTGSMTQYMTIPIYVFAAILSLIVSVLSDRQQLRSPYVAFCMALAVIGYIFQISTDNKALLFFSLFLCGGGVWASLGVSLAWLGDCVPGPRDKKAIGFALLNMISQLSNFYGPQLYTNPPKYLVANIVILVYMSLGVLLCFGLRLLLKRANRQLDDKYGVPMTEKKQVIPDDRDVGDVAPETGVNKNFRYLL</sequence>
<feature type="transmembrane region" description="Helical" evidence="6">
    <location>
        <begin position="94"/>
        <end position="113"/>
    </location>
</feature>
<feature type="transmembrane region" description="Helical" evidence="6">
    <location>
        <begin position="218"/>
        <end position="240"/>
    </location>
</feature>
<keyword evidence="9" id="KW-1185">Reference proteome</keyword>
<accession>A0A8H7Q9X7</accession>
<feature type="transmembrane region" description="Helical" evidence="6">
    <location>
        <begin position="372"/>
        <end position="396"/>
    </location>
</feature>
<dbReference type="InterPro" id="IPR020846">
    <property type="entry name" value="MFS_dom"/>
</dbReference>
<dbReference type="EMBL" id="JAEPRA010000002">
    <property type="protein sequence ID" value="KAG2188230.1"/>
    <property type="molecule type" value="Genomic_DNA"/>
</dbReference>
<dbReference type="Gene3D" id="1.20.1250.20">
    <property type="entry name" value="MFS general substrate transporter like domains"/>
    <property type="match status" value="2"/>
</dbReference>
<dbReference type="SUPFAM" id="SSF103473">
    <property type="entry name" value="MFS general substrate transporter"/>
    <property type="match status" value="1"/>
</dbReference>
<feature type="transmembrane region" description="Helical" evidence="6">
    <location>
        <begin position="125"/>
        <end position="146"/>
    </location>
</feature>
<dbReference type="Pfam" id="PF07690">
    <property type="entry name" value="MFS_1"/>
    <property type="match status" value="1"/>
</dbReference>
<feature type="transmembrane region" description="Helical" evidence="6">
    <location>
        <begin position="324"/>
        <end position="341"/>
    </location>
</feature>
<name>A0A8H7Q9X7_9FUNG</name>
<dbReference type="Proteomes" id="UP000612746">
    <property type="component" value="Unassembled WGS sequence"/>
</dbReference>
<organism evidence="8 9">
    <name type="scientific">Umbelopsis vinacea</name>
    <dbReference type="NCBI Taxonomy" id="44442"/>
    <lineage>
        <taxon>Eukaryota</taxon>
        <taxon>Fungi</taxon>
        <taxon>Fungi incertae sedis</taxon>
        <taxon>Mucoromycota</taxon>
        <taxon>Mucoromycotina</taxon>
        <taxon>Umbelopsidomycetes</taxon>
        <taxon>Umbelopsidales</taxon>
        <taxon>Umbelopsidaceae</taxon>
        <taxon>Umbelopsis</taxon>
    </lineage>
</organism>
<evidence type="ECO:0000256" key="2">
    <source>
        <dbReference type="ARBA" id="ARBA00022448"/>
    </source>
</evidence>
<keyword evidence="4 6" id="KW-1133">Transmembrane helix</keyword>
<comment type="subcellular location">
    <subcellularLocation>
        <location evidence="1">Membrane</location>
        <topology evidence="1">Multi-pass membrane protein</topology>
    </subcellularLocation>
</comment>
<dbReference type="OrthoDB" id="2250022at2759"/>
<reference evidence="8" key="1">
    <citation type="submission" date="2020-12" db="EMBL/GenBank/DDBJ databases">
        <title>Metabolic potential, ecology and presence of endohyphal bacteria is reflected in genomic diversity of Mucoromycotina.</title>
        <authorList>
            <person name="Muszewska A."/>
            <person name="Okrasinska A."/>
            <person name="Steczkiewicz K."/>
            <person name="Drgas O."/>
            <person name="Orlowska M."/>
            <person name="Perlinska-Lenart U."/>
            <person name="Aleksandrzak-Piekarczyk T."/>
            <person name="Szatraj K."/>
            <person name="Zielenkiewicz U."/>
            <person name="Pilsyk S."/>
            <person name="Malc E."/>
            <person name="Mieczkowski P."/>
            <person name="Kruszewska J.S."/>
            <person name="Biernat P."/>
            <person name="Pawlowska J."/>
        </authorList>
    </citation>
    <scope>NUCLEOTIDE SEQUENCE</scope>
    <source>
        <strain evidence="8">WA0000051536</strain>
    </source>
</reference>
<feature type="transmembrane region" description="Helical" evidence="6">
    <location>
        <begin position="436"/>
        <end position="460"/>
    </location>
</feature>
<keyword evidence="5 6" id="KW-0472">Membrane</keyword>
<dbReference type="GO" id="GO:0016020">
    <property type="term" value="C:membrane"/>
    <property type="evidence" value="ECO:0007669"/>
    <property type="project" value="UniProtKB-SubCell"/>
</dbReference>
<evidence type="ECO:0000256" key="3">
    <source>
        <dbReference type="ARBA" id="ARBA00022692"/>
    </source>
</evidence>
<feature type="transmembrane region" description="Helical" evidence="6">
    <location>
        <begin position="152"/>
        <end position="174"/>
    </location>
</feature>
<feature type="transmembrane region" description="Helical" evidence="6">
    <location>
        <begin position="348"/>
        <end position="366"/>
    </location>
</feature>